<dbReference type="STRING" id="1770053.SAMN05216551_107147"/>
<dbReference type="AlphaFoldDB" id="A0A1H2PQS8"/>
<reference evidence="5" key="1">
    <citation type="submission" date="2016-09" db="EMBL/GenBank/DDBJ databases">
        <authorList>
            <person name="Varghese N."/>
            <person name="Submissions S."/>
        </authorList>
    </citation>
    <scope>NUCLEOTIDE SEQUENCE [LARGE SCALE GENOMIC DNA]</scope>
    <source>
        <strain evidence="5">JS23</strain>
    </source>
</reference>
<keyword evidence="2" id="KW-1188">Viral release from host cell</keyword>
<dbReference type="Pfam" id="PF12236">
    <property type="entry name" value="Head-tail_con"/>
    <property type="match status" value="1"/>
</dbReference>
<evidence type="ECO:0000313" key="4">
    <source>
        <dbReference type="EMBL" id="SDV49199.1"/>
    </source>
</evidence>
<dbReference type="Proteomes" id="UP000243719">
    <property type="component" value="Unassembled WGS sequence"/>
</dbReference>
<accession>A0A1H2PQS8</accession>
<keyword evidence="5" id="KW-1185">Reference proteome</keyword>
<sequence length="544" mass="59796">MDNDDASKVQSVHSDLSAMKLERSVFEAQWNEIVDFMLPRHGGFGRTRDPGKTNTSRMFDSTAPLALRNFTAAMASMITPKTQQWHRLATTHEDLADNPNVRAYLDQVTNILFAVRYRWRAGFDPQIGAAYQGLGAFGNGVVMIDEHVGHGIRYRNIPLSNFWFVEDEAGIVDKGIAKWELTARQAGQKFGLDKLPESLKNAYEKNPEMKAEFYHCVRPRADRDPSKLDSRNMQFESLWVCDNKIVQESGFRTFPFAVGRFYIDTDSQYGGSPGEDELPTVRTVNKMEKTMLRGAQKAVDPPLLLAEDGSLEGFDLRSGRLNWGGLDDQGREMVKPLQLGNNLQLGIAYADQKRAGINQGFYVTLFQILVEAPTMTATEVLQRAQEKGILLAPTMGRVQTEMLGPMIERELAICASVPGLLPPMPPELIEAGGEVTIEYDSPLNRAMRASEGTAVLQWIQQVGAVAQFDQRALKVVNGEEVARGLAEISGVPVKYMNTEDQVAQMDAAAAQQAQLQQVLDAAPVAAGAAKDLASAAATSQAAGV</sequence>
<dbReference type="EMBL" id="FNLO01000007">
    <property type="protein sequence ID" value="SDV49199.1"/>
    <property type="molecule type" value="Genomic_DNA"/>
</dbReference>
<dbReference type="InterPro" id="IPR020991">
    <property type="entry name" value="Connector_podovirus"/>
</dbReference>
<name>A0A1H2PQS8_9BURK</name>
<gene>
    <name evidence="4" type="ORF">SAMN05216551_107147</name>
</gene>
<dbReference type="RefSeq" id="WP_091908963.1">
    <property type="nucleotide sequence ID" value="NZ_FNLO01000007.1"/>
</dbReference>
<organism evidence="4 5">
    <name type="scientific">Chitinasiproducens palmae</name>
    <dbReference type="NCBI Taxonomy" id="1770053"/>
    <lineage>
        <taxon>Bacteria</taxon>
        <taxon>Pseudomonadati</taxon>
        <taxon>Pseudomonadota</taxon>
        <taxon>Betaproteobacteria</taxon>
        <taxon>Burkholderiales</taxon>
        <taxon>Burkholderiaceae</taxon>
        <taxon>Chitinasiproducens</taxon>
    </lineage>
</organism>
<proteinExistence type="predicted"/>
<evidence type="ECO:0000256" key="2">
    <source>
        <dbReference type="ARBA" id="ARBA00022612"/>
    </source>
</evidence>
<evidence type="ECO:0000256" key="3">
    <source>
        <dbReference type="ARBA" id="ARBA00023219"/>
    </source>
</evidence>
<evidence type="ECO:0000313" key="5">
    <source>
        <dbReference type="Proteomes" id="UP000243719"/>
    </source>
</evidence>
<comment type="subcellular location">
    <subcellularLocation>
        <location evidence="1">Virion</location>
    </subcellularLocation>
</comment>
<dbReference type="OrthoDB" id="1666403at2"/>
<keyword evidence="3" id="KW-0231">Viral genome packaging</keyword>
<protein>
    <submittedName>
        <fullName evidence="4">Bacteriophage head to tail connecting protein</fullName>
    </submittedName>
</protein>
<evidence type="ECO:0000256" key="1">
    <source>
        <dbReference type="ARBA" id="ARBA00004328"/>
    </source>
</evidence>